<evidence type="ECO:0000313" key="2">
    <source>
        <dbReference type="Proteomes" id="UP000827872"/>
    </source>
</evidence>
<name>A0ACB8FND2_9SAUR</name>
<sequence>MERQGRSSYTGEAHWAWGHCFCEMGQPLTSLGGGWMRREQFGQNEQRRHELFRFCCLDTLTSLCAPTPGECSSPPPPATARRVFFITTMNVDICKAGLGRGRRHRIEV</sequence>
<keyword evidence="2" id="KW-1185">Reference proteome</keyword>
<gene>
    <name evidence="1" type="ORF">K3G42_016877</name>
</gene>
<accession>A0ACB8FND2</accession>
<proteinExistence type="predicted"/>
<comment type="caution">
    <text evidence="1">The sequence shown here is derived from an EMBL/GenBank/DDBJ whole genome shotgun (WGS) entry which is preliminary data.</text>
</comment>
<organism evidence="1 2">
    <name type="scientific">Sphaerodactylus townsendi</name>
    <dbReference type="NCBI Taxonomy" id="933632"/>
    <lineage>
        <taxon>Eukaryota</taxon>
        <taxon>Metazoa</taxon>
        <taxon>Chordata</taxon>
        <taxon>Craniata</taxon>
        <taxon>Vertebrata</taxon>
        <taxon>Euteleostomi</taxon>
        <taxon>Lepidosauria</taxon>
        <taxon>Squamata</taxon>
        <taxon>Bifurcata</taxon>
        <taxon>Gekkota</taxon>
        <taxon>Sphaerodactylidae</taxon>
        <taxon>Sphaerodactylus</taxon>
    </lineage>
</organism>
<protein>
    <submittedName>
        <fullName evidence="1">Uncharacterized protein</fullName>
    </submittedName>
</protein>
<reference evidence="1" key="1">
    <citation type="submission" date="2021-08" db="EMBL/GenBank/DDBJ databases">
        <title>The first chromosome-level gecko genome reveals the dynamic sex chromosomes of Neotropical dwarf geckos (Sphaerodactylidae: Sphaerodactylus).</title>
        <authorList>
            <person name="Pinto B.J."/>
            <person name="Keating S.E."/>
            <person name="Gamble T."/>
        </authorList>
    </citation>
    <scope>NUCLEOTIDE SEQUENCE</scope>
    <source>
        <strain evidence="1">TG3544</strain>
    </source>
</reference>
<dbReference type="EMBL" id="CM037619">
    <property type="protein sequence ID" value="KAH8007085.1"/>
    <property type="molecule type" value="Genomic_DNA"/>
</dbReference>
<dbReference type="Proteomes" id="UP000827872">
    <property type="component" value="Linkage Group LG06"/>
</dbReference>
<evidence type="ECO:0000313" key="1">
    <source>
        <dbReference type="EMBL" id="KAH8007085.1"/>
    </source>
</evidence>